<gene>
    <name evidence="2" type="ORF">C7999DRAFT_26988</name>
</gene>
<sequence>MKFQVFGLFCLLGNVLALPVEQAQSSQQLQYRQENPLSDLLDGLVKGFNDKLKSLTQDVGENRDSEDREHFIQAMTLKLSELNETLATGASSLDLSEGEGFEEILDEGTSQADERRRLKLLAEMLHATSGLLLVENPVGGKINELLFNFQRNPNEGAGDLFHELQKGHDGAAAAAASGSDLPRLLGNILNSVGSIANSVPRDRV</sequence>
<keyword evidence="1" id="KW-0732">Signal</keyword>
<organism evidence="2 3">
    <name type="scientific">Corynascus novoguineensis</name>
    <dbReference type="NCBI Taxonomy" id="1126955"/>
    <lineage>
        <taxon>Eukaryota</taxon>
        <taxon>Fungi</taxon>
        <taxon>Dikarya</taxon>
        <taxon>Ascomycota</taxon>
        <taxon>Pezizomycotina</taxon>
        <taxon>Sordariomycetes</taxon>
        <taxon>Sordariomycetidae</taxon>
        <taxon>Sordariales</taxon>
        <taxon>Chaetomiaceae</taxon>
        <taxon>Corynascus</taxon>
    </lineage>
</organism>
<name>A0AAN7D253_9PEZI</name>
<proteinExistence type="predicted"/>
<keyword evidence="3" id="KW-1185">Reference proteome</keyword>
<reference evidence="2" key="1">
    <citation type="journal article" date="2023" name="Mol. Phylogenet. Evol.">
        <title>Genome-scale phylogeny and comparative genomics of the fungal order Sordariales.</title>
        <authorList>
            <person name="Hensen N."/>
            <person name="Bonometti L."/>
            <person name="Westerberg I."/>
            <person name="Brannstrom I.O."/>
            <person name="Guillou S."/>
            <person name="Cros-Aarteil S."/>
            <person name="Calhoun S."/>
            <person name="Haridas S."/>
            <person name="Kuo A."/>
            <person name="Mondo S."/>
            <person name="Pangilinan J."/>
            <person name="Riley R."/>
            <person name="LaButti K."/>
            <person name="Andreopoulos B."/>
            <person name="Lipzen A."/>
            <person name="Chen C."/>
            <person name="Yan M."/>
            <person name="Daum C."/>
            <person name="Ng V."/>
            <person name="Clum A."/>
            <person name="Steindorff A."/>
            <person name="Ohm R.A."/>
            <person name="Martin F."/>
            <person name="Silar P."/>
            <person name="Natvig D.O."/>
            <person name="Lalanne C."/>
            <person name="Gautier V."/>
            <person name="Ament-Velasquez S.L."/>
            <person name="Kruys A."/>
            <person name="Hutchinson M.I."/>
            <person name="Powell A.J."/>
            <person name="Barry K."/>
            <person name="Miller A.N."/>
            <person name="Grigoriev I.V."/>
            <person name="Debuchy R."/>
            <person name="Gladieux P."/>
            <person name="Hiltunen Thoren M."/>
            <person name="Johannesson H."/>
        </authorList>
    </citation>
    <scope>NUCLEOTIDE SEQUENCE</scope>
    <source>
        <strain evidence="2">CBS 359.72</strain>
    </source>
</reference>
<evidence type="ECO:0000256" key="1">
    <source>
        <dbReference type="SAM" id="SignalP"/>
    </source>
</evidence>
<feature type="chain" id="PRO_5042819719" evidence="1">
    <location>
        <begin position="18"/>
        <end position="204"/>
    </location>
</feature>
<protein>
    <submittedName>
        <fullName evidence="2">Uncharacterized protein</fullName>
    </submittedName>
</protein>
<feature type="signal peptide" evidence="1">
    <location>
        <begin position="1"/>
        <end position="17"/>
    </location>
</feature>
<dbReference type="AlphaFoldDB" id="A0AAN7D253"/>
<comment type="caution">
    <text evidence="2">The sequence shown here is derived from an EMBL/GenBank/DDBJ whole genome shotgun (WGS) entry which is preliminary data.</text>
</comment>
<reference evidence="2" key="2">
    <citation type="submission" date="2023-05" db="EMBL/GenBank/DDBJ databases">
        <authorList>
            <consortium name="Lawrence Berkeley National Laboratory"/>
            <person name="Steindorff A."/>
            <person name="Hensen N."/>
            <person name="Bonometti L."/>
            <person name="Westerberg I."/>
            <person name="Brannstrom I.O."/>
            <person name="Guillou S."/>
            <person name="Cros-Aarteil S."/>
            <person name="Calhoun S."/>
            <person name="Haridas S."/>
            <person name="Kuo A."/>
            <person name="Mondo S."/>
            <person name="Pangilinan J."/>
            <person name="Riley R."/>
            <person name="Labutti K."/>
            <person name="Andreopoulos B."/>
            <person name="Lipzen A."/>
            <person name="Chen C."/>
            <person name="Yanf M."/>
            <person name="Daum C."/>
            <person name="Ng V."/>
            <person name="Clum A."/>
            <person name="Ohm R."/>
            <person name="Martin F."/>
            <person name="Silar P."/>
            <person name="Natvig D."/>
            <person name="Lalanne C."/>
            <person name="Gautier V."/>
            <person name="Ament-Velasquez S.L."/>
            <person name="Kruys A."/>
            <person name="Hutchinson M.I."/>
            <person name="Powell A.J."/>
            <person name="Barry K."/>
            <person name="Miller A.N."/>
            <person name="Grigoriev I.V."/>
            <person name="Debuchy R."/>
            <person name="Gladieux P."/>
            <person name="Thoren M.H."/>
            <person name="Johannesson H."/>
        </authorList>
    </citation>
    <scope>NUCLEOTIDE SEQUENCE</scope>
    <source>
        <strain evidence="2">CBS 359.72</strain>
    </source>
</reference>
<dbReference type="Proteomes" id="UP001303647">
    <property type="component" value="Unassembled WGS sequence"/>
</dbReference>
<evidence type="ECO:0000313" key="2">
    <source>
        <dbReference type="EMBL" id="KAK4252265.1"/>
    </source>
</evidence>
<evidence type="ECO:0000313" key="3">
    <source>
        <dbReference type="Proteomes" id="UP001303647"/>
    </source>
</evidence>
<accession>A0AAN7D253</accession>
<dbReference type="EMBL" id="MU857601">
    <property type="protein sequence ID" value="KAK4252265.1"/>
    <property type="molecule type" value="Genomic_DNA"/>
</dbReference>